<dbReference type="Proteomes" id="UP001499852">
    <property type="component" value="Unassembled WGS sequence"/>
</dbReference>
<sequence length="360" mass="39972">METRVITRQPQFYHGWPTVARRQNGELWVVCSGGREEHVCPFGQVVAMSSRDDGASWTRARVLHDGPMDDRDAGVLETAKGTLLATTFTSLAYEPNLEKQSKFAELGPKGWSTTKMPEGEYAMWKATQDFMTPEQRKAALGEWALRSTDGGISWSAPIPTVVNSPHGPIQLKDGRLLYPGKQLWTEENKIGVAESKDDGLTWQWLAEIPTRKSDSEAKDYHELHGVEAADGTLIVHIRNHSATNKGETLQTESKDGGKTWSEPHSIGVWGLPSHLLRLRDGGLLMTYGHRRKPFGNQARLSRDNGQTWGEAMIISGDGIGGDLGYPSTVELADGTLLTVWYEKMQEPKHAVLRMAKWKVG</sequence>
<reference evidence="3" key="1">
    <citation type="journal article" date="2019" name="Int. J. Syst. Evol. Microbiol.">
        <title>The Global Catalogue of Microorganisms (GCM) 10K type strain sequencing project: providing services to taxonomists for standard genome sequencing and annotation.</title>
        <authorList>
            <consortium name="The Broad Institute Genomics Platform"/>
            <consortium name="The Broad Institute Genome Sequencing Center for Infectious Disease"/>
            <person name="Wu L."/>
            <person name="Ma J."/>
        </authorList>
    </citation>
    <scope>NUCLEOTIDE SEQUENCE [LARGE SCALE GENOMIC DNA]</scope>
    <source>
        <strain evidence="3">JCM 18053</strain>
    </source>
</reference>
<feature type="domain" description="Sialidase" evidence="1">
    <location>
        <begin position="136"/>
        <end position="336"/>
    </location>
</feature>
<dbReference type="InterPro" id="IPR011040">
    <property type="entry name" value="Sialidase"/>
</dbReference>
<name>A0ABP9PDH7_9BACT</name>
<accession>A0ABP9PDH7</accession>
<organism evidence="2 3">
    <name type="scientific">Prosthecobacter algae</name>
    <dbReference type="NCBI Taxonomy" id="1144682"/>
    <lineage>
        <taxon>Bacteria</taxon>
        <taxon>Pseudomonadati</taxon>
        <taxon>Verrucomicrobiota</taxon>
        <taxon>Verrucomicrobiia</taxon>
        <taxon>Verrucomicrobiales</taxon>
        <taxon>Verrucomicrobiaceae</taxon>
        <taxon>Prosthecobacter</taxon>
    </lineage>
</organism>
<proteinExistence type="predicted"/>
<comment type="caution">
    <text evidence="2">The sequence shown here is derived from an EMBL/GenBank/DDBJ whole genome shotgun (WGS) entry which is preliminary data.</text>
</comment>
<evidence type="ECO:0000313" key="2">
    <source>
        <dbReference type="EMBL" id="GAA5141877.1"/>
    </source>
</evidence>
<dbReference type="CDD" id="cd15482">
    <property type="entry name" value="Sialidase_non-viral"/>
    <property type="match status" value="1"/>
</dbReference>
<dbReference type="Pfam" id="PF13088">
    <property type="entry name" value="BNR_2"/>
    <property type="match status" value="1"/>
</dbReference>
<dbReference type="InterPro" id="IPR036278">
    <property type="entry name" value="Sialidase_sf"/>
</dbReference>
<dbReference type="EMBL" id="BAABIA010000005">
    <property type="protein sequence ID" value="GAA5141877.1"/>
    <property type="molecule type" value="Genomic_DNA"/>
</dbReference>
<keyword evidence="3" id="KW-1185">Reference proteome</keyword>
<gene>
    <name evidence="2" type="ORF">GCM10023213_26840</name>
</gene>
<dbReference type="SUPFAM" id="SSF50939">
    <property type="entry name" value="Sialidases"/>
    <property type="match status" value="1"/>
</dbReference>
<protein>
    <recommendedName>
        <fullName evidence="1">Sialidase domain-containing protein</fullName>
    </recommendedName>
</protein>
<dbReference type="PANTHER" id="PTHR43752:SF2">
    <property type="entry name" value="BNR_ASP-BOX REPEAT FAMILY PROTEIN"/>
    <property type="match status" value="1"/>
</dbReference>
<dbReference type="PANTHER" id="PTHR43752">
    <property type="entry name" value="BNR/ASP-BOX REPEAT FAMILY PROTEIN"/>
    <property type="match status" value="1"/>
</dbReference>
<dbReference type="Gene3D" id="2.120.10.10">
    <property type="match status" value="1"/>
</dbReference>
<evidence type="ECO:0000259" key="1">
    <source>
        <dbReference type="Pfam" id="PF13088"/>
    </source>
</evidence>
<evidence type="ECO:0000313" key="3">
    <source>
        <dbReference type="Proteomes" id="UP001499852"/>
    </source>
</evidence>